<keyword evidence="1" id="KW-0812">Transmembrane</keyword>
<feature type="transmembrane region" description="Helical" evidence="1">
    <location>
        <begin position="63"/>
        <end position="82"/>
    </location>
</feature>
<dbReference type="PANTHER" id="PTHR34300">
    <property type="entry name" value="QUEUOSINE PRECURSOR TRANSPORTER-RELATED"/>
    <property type="match status" value="1"/>
</dbReference>
<protein>
    <recommendedName>
        <fullName evidence="1">Probable queuosine precursor transporter</fullName>
        <shortName evidence="1">Q precursor transporter</shortName>
    </recommendedName>
</protein>
<proteinExistence type="inferred from homology"/>
<keyword evidence="1" id="KW-1003">Cell membrane</keyword>
<reference evidence="4" key="1">
    <citation type="submission" date="2017-03" db="EMBL/GenBank/DDBJ databases">
        <authorList>
            <person name="Monnet C."/>
        </authorList>
    </citation>
    <scope>NUCLEOTIDE SEQUENCE [LARGE SCALE GENOMIC DNA]</scope>
    <source>
        <strain evidence="4">SJ5-8</strain>
    </source>
</reference>
<keyword evidence="1" id="KW-0472">Membrane</keyword>
<dbReference type="AlphaFoldDB" id="A0A2H1L2Q5"/>
<feature type="transmembrane region" description="Helical" evidence="1">
    <location>
        <begin position="88"/>
        <end position="110"/>
    </location>
</feature>
<gene>
    <name evidence="3" type="ORF">BJEO58_00255</name>
</gene>
<evidence type="ECO:0000313" key="4">
    <source>
        <dbReference type="Proteomes" id="UP000234462"/>
    </source>
</evidence>
<dbReference type="PANTHER" id="PTHR34300:SF2">
    <property type="entry name" value="QUEUOSINE PRECURSOR TRANSPORTER-RELATED"/>
    <property type="match status" value="1"/>
</dbReference>
<dbReference type="GO" id="GO:0005886">
    <property type="term" value="C:plasma membrane"/>
    <property type="evidence" value="ECO:0007669"/>
    <property type="project" value="UniProtKB-SubCell"/>
</dbReference>
<dbReference type="Proteomes" id="UP000234462">
    <property type="component" value="Unassembled WGS sequence"/>
</dbReference>
<dbReference type="EMBL" id="FXZM01000001">
    <property type="protein sequence ID" value="SMY10683.1"/>
    <property type="molecule type" value="Genomic_DNA"/>
</dbReference>
<feature type="transmembrane region" description="Helical" evidence="1">
    <location>
        <begin position="162"/>
        <end position="185"/>
    </location>
</feature>
<feature type="compositionally biased region" description="Polar residues" evidence="2">
    <location>
        <begin position="24"/>
        <end position="38"/>
    </location>
</feature>
<keyword evidence="1" id="KW-1133">Transmembrane helix</keyword>
<evidence type="ECO:0000256" key="1">
    <source>
        <dbReference type="HAMAP-Rule" id="MF_02088"/>
    </source>
</evidence>
<dbReference type="GO" id="GO:0022857">
    <property type="term" value="F:transmembrane transporter activity"/>
    <property type="evidence" value="ECO:0007669"/>
    <property type="project" value="UniProtKB-UniRule"/>
</dbReference>
<evidence type="ECO:0000256" key="2">
    <source>
        <dbReference type="SAM" id="MobiDB-lite"/>
    </source>
</evidence>
<accession>A0A2H1L2Q5</accession>
<evidence type="ECO:0000313" key="3">
    <source>
        <dbReference type="EMBL" id="SMY10683.1"/>
    </source>
</evidence>
<keyword evidence="4" id="KW-1185">Reference proteome</keyword>
<keyword evidence="1" id="KW-0813">Transport</keyword>
<dbReference type="InterPro" id="IPR003744">
    <property type="entry name" value="YhhQ"/>
</dbReference>
<comment type="similarity">
    <text evidence="1">Belongs to the vitamin uptake transporter (VUT/ECF) (TC 2.A.88) family. Q precursor transporter subfamily.</text>
</comment>
<comment type="subcellular location">
    <subcellularLocation>
        <location evidence="1">Cell membrane</location>
        <topology evidence="1">Multi-pass membrane protein</topology>
    </subcellularLocation>
</comment>
<feature type="transmembrane region" description="Helical" evidence="1">
    <location>
        <begin position="229"/>
        <end position="252"/>
    </location>
</feature>
<sequence>MSNSDDAPWGADVPASGQPDRDTGVSSAGATLPQSGPAENTEKHSLHDHTAGLTAFASTRGRFYAYILALMCCVFLISNISATKVIEIGPFVADGGAFLFPLAYILGDVISEVYGFRAAKRAVLMGFAMQALAVLVFFAVQIAPPGPGYENQSAFEAVLGFYPRIVLASLCGYLVGQLLNAYILVKVKQRMGEKHLWVRLLTSTGVGEFADTLIFCVVAFAGVIPGWDFVNYVIVGFVYKVAVEVLFMPVTYRVIRAVKKRETTYAPGGAE</sequence>
<dbReference type="Pfam" id="PF02592">
    <property type="entry name" value="Vut_1"/>
    <property type="match status" value="1"/>
</dbReference>
<feature type="region of interest" description="Disordered" evidence="2">
    <location>
        <begin position="1"/>
        <end position="46"/>
    </location>
</feature>
<feature type="transmembrane region" description="Helical" evidence="1">
    <location>
        <begin position="197"/>
        <end position="223"/>
    </location>
</feature>
<dbReference type="NCBIfam" id="TIGR00697">
    <property type="entry name" value="queuosine precursor transporter"/>
    <property type="match status" value="1"/>
</dbReference>
<dbReference type="HAMAP" id="MF_02088">
    <property type="entry name" value="Q_prec_transport"/>
    <property type="match status" value="1"/>
</dbReference>
<comment type="function">
    <text evidence="1">Involved in the import of queuosine (Q) precursors, required for Q precursor salvage.</text>
</comment>
<name>A0A2H1L2Q5_9MICO</name>
<feature type="transmembrane region" description="Helical" evidence="1">
    <location>
        <begin position="122"/>
        <end position="142"/>
    </location>
</feature>
<dbReference type="RefSeq" id="WP_246075928.1">
    <property type="nucleotide sequence ID" value="NZ_FXZM01000001.1"/>
</dbReference>
<organism evidence="3 4">
    <name type="scientific">Brevibacterium jeotgali</name>
    <dbReference type="NCBI Taxonomy" id="1262550"/>
    <lineage>
        <taxon>Bacteria</taxon>
        <taxon>Bacillati</taxon>
        <taxon>Actinomycetota</taxon>
        <taxon>Actinomycetes</taxon>
        <taxon>Micrococcales</taxon>
        <taxon>Brevibacteriaceae</taxon>
        <taxon>Brevibacterium</taxon>
    </lineage>
</organism>